<dbReference type="EMBL" id="CM032184">
    <property type="protein sequence ID" value="KAG7093202.1"/>
    <property type="molecule type" value="Genomic_DNA"/>
</dbReference>
<organism evidence="1 2">
    <name type="scientific">Marasmius oreades</name>
    <name type="common">fairy-ring Marasmius</name>
    <dbReference type="NCBI Taxonomy" id="181124"/>
    <lineage>
        <taxon>Eukaryota</taxon>
        <taxon>Fungi</taxon>
        <taxon>Dikarya</taxon>
        <taxon>Basidiomycota</taxon>
        <taxon>Agaricomycotina</taxon>
        <taxon>Agaricomycetes</taxon>
        <taxon>Agaricomycetidae</taxon>
        <taxon>Agaricales</taxon>
        <taxon>Marasmiineae</taxon>
        <taxon>Marasmiaceae</taxon>
        <taxon>Marasmius</taxon>
    </lineage>
</organism>
<dbReference type="AlphaFoldDB" id="A0A9P7S151"/>
<evidence type="ECO:0008006" key="3">
    <source>
        <dbReference type="Google" id="ProtNLM"/>
    </source>
</evidence>
<protein>
    <recommendedName>
        <fullName evidence="3">BTB domain-containing protein</fullName>
    </recommendedName>
</protein>
<comment type="caution">
    <text evidence="1">The sequence shown here is derived from an EMBL/GenBank/DDBJ whole genome shotgun (WGS) entry which is preliminary data.</text>
</comment>
<evidence type="ECO:0000313" key="1">
    <source>
        <dbReference type="EMBL" id="KAG7093202.1"/>
    </source>
</evidence>
<accession>A0A9P7S151</accession>
<reference evidence="1" key="1">
    <citation type="journal article" date="2021" name="Genome Biol. Evol.">
        <title>The assembled and annotated genome of the fairy-ring fungus Marasmius oreades.</title>
        <authorList>
            <person name="Hiltunen M."/>
            <person name="Ament-Velasquez S.L."/>
            <person name="Johannesson H."/>
        </authorList>
    </citation>
    <scope>NUCLEOTIDE SEQUENCE</scope>
    <source>
        <strain evidence="1">03SP1</strain>
    </source>
</reference>
<dbReference type="Proteomes" id="UP001049176">
    <property type="component" value="Chromosome 4"/>
</dbReference>
<proteinExistence type="predicted"/>
<gene>
    <name evidence="1" type="ORF">E1B28_006891</name>
</gene>
<keyword evidence="2" id="KW-1185">Reference proteome</keyword>
<evidence type="ECO:0000313" key="2">
    <source>
        <dbReference type="Proteomes" id="UP001049176"/>
    </source>
</evidence>
<dbReference type="RefSeq" id="XP_043009672.1">
    <property type="nucleotide sequence ID" value="XM_043151592.1"/>
</dbReference>
<dbReference type="GeneID" id="66075967"/>
<sequence>METGFPVSTTFGPVDPNTLPPDMTLISNDSVVFYTHEATLFKASTNHFNNLLPFPTPAQHDPSERILTLPEISSSELQIMLLAIYKVPAGDPSFSLVDINTLIRAIDHLPNYGFSPKTQITPTSQMYRLMLSCAPLYPLEIYALAAQYEIHAIAVTASSHTLVLPLSEVSAELSRRMGAIYLLWLFQLHMGRTERLKVLLTAEVGLHNPTAECSFTNQKTLKRMWNLAVAKLLFAIKADTTTALIRNEVMEHTSGLTCPDCLTLRDKQLNKVITEWSVTRRTIDDS</sequence>
<name>A0A9P7S151_9AGAR</name>
<dbReference type="OrthoDB" id="3265815at2759"/>